<dbReference type="AlphaFoldDB" id="A0A2W7G4F2"/>
<dbReference type="Gene3D" id="3.40.1170.60">
    <property type="match status" value="1"/>
</dbReference>
<evidence type="ECO:0000256" key="1">
    <source>
        <dbReference type="ARBA" id="ARBA00010945"/>
    </source>
</evidence>
<dbReference type="PANTHER" id="PTHR11076:SF33">
    <property type="entry name" value="DNA POLYMERASE KAPPA"/>
    <property type="match status" value="1"/>
</dbReference>
<dbReference type="GO" id="GO:0006281">
    <property type="term" value="P:DNA repair"/>
    <property type="evidence" value="ECO:0007669"/>
    <property type="project" value="InterPro"/>
</dbReference>
<dbReference type="InterPro" id="IPR022880">
    <property type="entry name" value="DNApol_IV"/>
</dbReference>
<accession>A0A2W7G4F2</accession>
<name>A0A2W7G4F2_9BACT</name>
<dbReference type="InterPro" id="IPR001126">
    <property type="entry name" value="UmuC"/>
</dbReference>
<dbReference type="RefSeq" id="WP_111518498.1">
    <property type="nucleotide sequence ID" value="NZ_QKUB01000004.1"/>
</dbReference>
<organism evidence="3 4">
    <name type="scientific">Metamycoplasma auris</name>
    <dbReference type="NCBI Taxonomy" id="51363"/>
    <lineage>
        <taxon>Bacteria</taxon>
        <taxon>Bacillati</taxon>
        <taxon>Mycoplasmatota</taxon>
        <taxon>Mycoplasmoidales</taxon>
        <taxon>Metamycoplasmataceae</taxon>
        <taxon>Metamycoplasma</taxon>
    </lineage>
</organism>
<evidence type="ECO:0000313" key="4">
    <source>
        <dbReference type="Proteomes" id="UP000249646"/>
    </source>
</evidence>
<dbReference type="SUPFAM" id="SSF56672">
    <property type="entry name" value="DNA/RNA polymerases"/>
    <property type="match status" value="1"/>
</dbReference>
<reference evidence="3 4" key="1">
    <citation type="submission" date="2018-06" db="EMBL/GenBank/DDBJ databases">
        <title>Genomic Encyclopedia of Archaeal and Bacterial Type Strains, Phase II (KMG-II): from individual species to whole genera.</title>
        <authorList>
            <person name="Goeker M."/>
        </authorList>
    </citation>
    <scope>NUCLEOTIDE SEQUENCE [LARGE SCALE GENOMIC DNA]</scope>
    <source>
        <strain evidence="3 4">ATCC 51348</strain>
    </source>
</reference>
<comment type="caution">
    <text evidence="3">The sequence shown here is derived from an EMBL/GenBank/DDBJ whole genome shotgun (WGS) entry which is preliminary data.</text>
</comment>
<evidence type="ECO:0000313" key="3">
    <source>
        <dbReference type="EMBL" id="PZV99940.1"/>
    </source>
</evidence>
<feature type="domain" description="UmuC" evidence="2">
    <location>
        <begin position="5"/>
        <end position="186"/>
    </location>
</feature>
<dbReference type="EMBL" id="QKUB01000004">
    <property type="protein sequence ID" value="PZV99940.1"/>
    <property type="molecule type" value="Genomic_DNA"/>
</dbReference>
<dbReference type="PROSITE" id="PS50173">
    <property type="entry name" value="UMUC"/>
    <property type="match status" value="1"/>
</dbReference>
<dbReference type="Gene3D" id="3.30.1490.100">
    <property type="entry name" value="DNA polymerase, Y-family, little finger domain"/>
    <property type="match status" value="1"/>
</dbReference>
<dbReference type="InterPro" id="IPR043128">
    <property type="entry name" value="Rev_trsase/Diguanyl_cyclase"/>
</dbReference>
<dbReference type="GO" id="GO:0009432">
    <property type="term" value="P:SOS response"/>
    <property type="evidence" value="ECO:0007669"/>
    <property type="project" value="TreeGrafter"/>
</dbReference>
<dbReference type="GO" id="GO:0005829">
    <property type="term" value="C:cytosol"/>
    <property type="evidence" value="ECO:0007669"/>
    <property type="project" value="TreeGrafter"/>
</dbReference>
<dbReference type="GO" id="GO:0042276">
    <property type="term" value="P:error-prone translesion synthesis"/>
    <property type="evidence" value="ECO:0007669"/>
    <property type="project" value="TreeGrafter"/>
</dbReference>
<dbReference type="Proteomes" id="UP000249646">
    <property type="component" value="Unassembled WGS sequence"/>
</dbReference>
<comment type="similarity">
    <text evidence="1">Belongs to the DNA polymerase type-Y family.</text>
</comment>
<keyword evidence="4" id="KW-1185">Reference proteome</keyword>
<dbReference type="Pfam" id="PF11799">
    <property type="entry name" value="IMS_C"/>
    <property type="match status" value="1"/>
</dbReference>
<dbReference type="InterPro" id="IPR036775">
    <property type="entry name" value="DNA_pol_Y-fam_lit_finger_sf"/>
</dbReference>
<dbReference type="Pfam" id="PF00817">
    <property type="entry name" value="IMS"/>
    <property type="match status" value="1"/>
</dbReference>
<dbReference type="CDD" id="cd03586">
    <property type="entry name" value="PolY_Pol_IV_kappa"/>
    <property type="match status" value="1"/>
</dbReference>
<evidence type="ECO:0000259" key="2">
    <source>
        <dbReference type="PROSITE" id="PS50173"/>
    </source>
</evidence>
<proteinExistence type="inferred from homology"/>
<sequence>MGRIIFHIDMDSFFVSCERSKNETLNNKPVIIASNSKRAIVTAMSYEVKNQGFKVGDPFYLVKDKIKNLIIIEPHYELYSLVSKKIFQFIEEFFSSKIEIYSIDECYIDVTDEVKKFHSPHTMAKEIQTKILEVFKIPCSIGISYTKFLAKMSTNKIKPFGILETTKKDIKQNFYNLPVNKIFGVGKGIAPKLQKNNINTYEDLINCENDILLKNIFGKNYYLFINDLKGENSKQHILSTDVKSISNSKTFMNEDYDNLNILLNELKIITLNISERAKDLNLEGKEISISIRNQDRIWIHRNKKMPSLTNDFNILWKYISNLFINLWDDNKVRGLGVTLSSLVSIFDDSNSLNLFDVESKNLVERIISENNFAIGKNTLKTLDQYKKEINKNSENIRFLRKNTKSYNKKINLEDEWE</sequence>
<dbReference type="SUPFAM" id="SSF100879">
    <property type="entry name" value="Lesion bypass DNA polymerase (Y-family), little finger domain"/>
    <property type="match status" value="1"/>
</dbReference>
<dbReference type="Gene3D" id="1.10.150.20">
    <property type="entry name" value="5' to 3' exonuclease, C-terminal subdomain"/>
    <property type="match status" value="1"/>
</dbReference>
<dbReference type="InterPro" id="IPR050116">
    <property type="entry name" value="DNA_polymerase-Y"/>
</dbReference>
<gene>
    <name evidence="3" type="ORF">BCF89_10418</name>
</gene>
<dbReference type="GO" id="GO:0003684">
    <property type="term" value="F:damaged DNA binding"/>
    <property type="evidence" value="ECO:0007669"/>
    <property type="project" value="InterPro"/>
</dbReference>
<dbReference type="InterPro" id="IPR017961">
    <property type="entry name" value="DNA_pol_Y-fam_little_finger"/>
</dbReference>
<dbReference type="PANTHER" id="PTHR11076">
    <property type="entry name" value="DNA REPAIR POLYMERASE UMUC / TRANSFERASE FAMILY MEMBER"/>
    <property type="match status" value="1"/>
</dbReference>
<dbReference type="InterPro" id="IPR043502">
    <property type="entry name" value="DNA/RNA_pol_sf"/>
</dbReference>
<dbReference type="Gene3D" id="3.30.70.270">
    <property type="match status" value="1"/>
</dbReference>
<dbReference type="GO" id="GO:0003887">
    <property type="term" value="F:DNA-directed DNA polymerase activity"/>
    <property type="evidence" value="ECO:0007669"/>
    <property type="project" value="InterPro"/>
</dbReference>
<dbReference type="OrthoDB" id="9808813at2"/>
<protein>
    <submittedName>
        <fullName evidence="3">DNA polymerase-4</fullName>
    </submittedName>
</protein>